<dbReference type="CDD" id="cd00586">
    <property type="entry name" value="4HBT"/>
    <property type="match status" value="1"/>
</dbReference>
<name>A0A9E5JT45_9GAMM</name>
<dbReference type="EMBL" id="JAAONZ010000001">
    <property type="protein sequence ID" value="NHO64140.1"/>
    <property type="molecule type" value="Genomic_DNA"/>
</dbReference>
<dbReference type="PIRSF" id="PIRSF003230">
    <property type="entry name" value="YbgC"/>
    <property type="match status" value="1"/>
</dbReference>
<evidence type="ECO:0000256" key="2">
    <source>
        <dbReference type="ARBA" id="ARBA00022801"/>
    </source>
</evidence>
<dbReference type="NCBIfam" id="TIGR00051">
    <property type="entry name" value="YbgC/FadM family acyl-CoA thioesterase"/>
    <property type="match status" value="1"/>
</dbReference>
<dbReference type="GO" id="GO:0047617">
    <property type="term" value="F:fatty acyl-CoA hydrolase activity"/>
    <property type="evidence" value="ECO:0007669"/>
    <property type="project" value="TreeGrafter"/>
</dbReference>
<reference evidence="3" key="1">
    <citation type="submission" date="2020-03" db="EMBL/GenBank/DDBJ databases">
        <authorList>
            <person name="Guo F."/>
        </authorList>
    </citation>
    <scope>NUCLEOTIDE SEQUENCE</scope>
    <source>
        <strain evidence="3">JCM 30134</strain>
    </source>
</reference>
<protein>
    <submittedName>
        <fullName evidence="3">Tol-pal system-associated acyl-CoA thioesterase</fullName>
    </submittedName>
</protein>
<comment type="caution">
    <text evidence="3">The sequence shown here is derived from an EMBL/GenBank/DDBJ whole genome shotgun (WGS) entry which is preliminary data.</text>
</comment>
<accession>A0A9E5JT45</accession>
<proteinExistence type="inferred from homology"/>
<organism evidence="3 4">
    <name type="scientific">Pseudomaricurvus hydrocarbonicus</name>
    <dbReference type="NCBI Taxonomy" id="1470433"/>
    <lineage>
        <taxon>Bacteria</taxon>
        <taxon>Pseudomonadati</taxon>
        <taxon>Pseudomonadota</taxon>
        <taxon>Gammaproteobacteria</taxon>
        <taxon>Cellvibrionales</taxon>
        <taxon>Cellvibrionaceae</taxon>
        <taxon>Pseudomaricurvus</taxon>
    </lineage>
</organism>
<keyword evidence="4" id="KW-1185">Reference proteome</keyword>
<dbReference type="InterPro" id="IPR050563">
    <property type="entry name" value="4-hydroxybenzoyl-CoA_TE"/>
</dbReference>
<comment type="similarity">
    <text evidence="1">Belongs to the 4-hydroxybenzoyl-CoA thioesterase family.</text>
</comment>
<evidence type="ECO:0000256" key="1">
    <source>
        <dbReference type="ARBA" id="ARBA00005953"/>
    </source>
</evidence>
<dbReference type="InterPro" id="IPR029069">
    <property type="entry name" value="HotDog_dom_sf"/>
</dbReference>
<dbReference type="Proteomes" id="UP000787472">
    <property type="component" value="Unassembled WGS sequence"/>
</dbReference>
<dbReference type="FunFam" id="3.10.129.10:FF:000004">
    <property type="entry name" value="Tol-pal system-associated acyl-CoA thioesterase"/>
    <property type="match status" value="1"/>
</dbReference>
<evidence type="ECO:0000313" key="3">
    <source>
        <dbReference type="EMBL" id="NHO64140.1"/>
    </source>
</evidence>
<dbReference type="SUPFAM" id="SSF54637">
    <property type="entry name" value="Thioesterase/thiol ester dehydrase-isomerase"/>
    <property type="match status" value="1"/>
</dbReference>
<dbReference type="AlphaFoldDB" id="A0A9E5JT45"/>
<keyword evidence="2" id="KW-0378">Hydrolase</keyword>
<dbReference type="PANTHER" id="PTHR31793:SF37">
    <property type="entry name" value="ACYL-COA THIOESTER HYDROLASE YBGC"/>
    <property type="match status" value="1"/>
</dbReference>
<dbReference type="PANTHER" id="PTHR31793">
    <property type="entry name" value="4-HYDROXYBENZOYL-COA THIOESTERASE FAMILY MEMBER"/>
    <property type="match status" value="1"/>
</dbReference>
<dbReference type="NCBIfam" id="TIGR02799">
    <property type="entry name" value="thio_ybgC"/>
    <property type="match status" value="1"/>
</dbReference>
<gene>
    <name evidence="3" type="primary">ybgC</name>
    <name evidence="3" type="ORF">G8770_01100</name>
</gene>
<sequence>MTHSPVPQANSPLSDVQVSGTLFQLPLRVYIEDTDAGGIVYYVNYLKYMERARTEWMRSFGFEKPAILDEGKLFVVHSANVQYLRPALLDDELTATAQMSKLARSYLIFSQTIERQGEPICRGDIKVACVDQGTMKPAAIPQAIRDVLKSSGTAD</sequence>
<evidence type="ECO:0000313" key="4">
    <source>
        <dbReference type="Proteomes" id="UP000787472"/>
    </source>
</evidence>
<dbReference type="Gene3D" id="3.10.129.10">
    <property type="entry name" value="Hotdog Thioesterase"/>
    <property type="match status" value="1"/>
</dbReference>
<dbReference type="InterPro" id="IPR014166">
    <property type="entry name" value="Tol-Pal_acyl-CoA_thioesterase"/>
</dbReference>
<dbReference type="InterPro" id="IPR006684">
    <property type="entry name" value="YbgC/YbaW"/>
</dbReference>
<dbReference type="Pfam" id="PF13279">
    <property type="entry name" value="4HBT_2"/>
    <property type="match status" value="1"/>
</dbReference>